<dbReference type="PANTHER" id="PTHR13078:SF56">
    <property type="entry name" value="PEROXISOMAL MULTIFUNCTIONAL ENZYME TYPE 2"/>
    <property type="match status" value="1"/>
</dbReference>
<dbReference type="SUPFAM" id="SSF54637">
    <property type="entry name" value="Thioesterase/thiol ester dehydrase-isomerase"/>
    <property type="match status" value="2"/>
</dbReference>
<evidence type="ECO:0000259" key="3">
    <source>
        <dbReference type="Pfam" id="PF01575"/>
    </source>
</evidence>
<gene>
    <name evidence="5" type="ORF">RM555_15170</name>
</gene>
<dbReference type="Pfam" id="PF22622">
    <property type="entry name" value="MFE-2_hydrat-2_N"/>
    <property type="match status" value="1"/>
</dbReference>
<comment type="similarity">
    <text evidence="1">Belongs to the enoyl-CoA hydratase/isomerase family.</text>
</comment>
<keyword evidence="6" id="KW-1185">Reference proteome</keyword>
<dbReference type="EMBL" id="JAVRFL010000015">
    <property type="protein sequence ID" value="MDT0530331.1"/>
    <property type="molecule type" value="Genomic_DNA"/>
</dbReference>
<proteinExistence type="inferred from homology"/>
<accession>A0ABU2WWT7</accession>
<reference evidence="5" key="1">
    <citation type="submission" date="2023-09" db="EMBL/GenBank/DDBJ databases">
        <title>30 novel species of actinomycetes from the DSMZ collection.</title>
        <authorList>
            <person name="Nouioui I."/>
        </authorList>
    </citation>
    <scope>NUCLEOTIDE SEQUENCE</scope>
    <source>
        <strain evidence="5">DSM 115977</strain>
    </source>
</reference>
<dbReference type="Pfam" id="PF01575">
    <property type="entry name" value="MaoC_dehydratas"/>
    <property type="match status" value="1"/>
</dbReference>
<dbReference type="Gene3D" id="3.10.129.10">
    <property type="entry name" value="Hotdog Thioesterase"/>
    <property type="match status" value="1"/>
</dbReference>
<organism evidence="5 6">
    <name type="scientific">Micromonospora reichwaldensis</name>
    <dbReference type="NCBI Taxonomy" id="3075516"/>
    <lineage>
        <taxon>Bacteria</taxon>
        <taxon>Bacillati</taxon>
        <taxon>Actinomycetota</taxon>
        <taxon>Actinomycetes</taxon>
        <taxon>Micromonosporales</taxon>
        <taxon>Micromonosporaceae</taxon>
        <taxon>Micromonospora</taxon>
    </lineage>
</organism>
<feature type="domain" description="MaoC-like" evidence="3">
    <location>
        <begin position="190"/>
        <end position="300"/>
    </location>
</feature>
<evidence type="ECO:0000256" key="1">
    <source>
        <dbReference type="ARBA" id="ARBA00005254"/>
    </source>
</evidence>
<dbReference type="RefSeq" id="WP_311412336.1">
    <property type="nucleotide sequence ID" value="NZ_JAVRFL010000015.1"/>
</dbReference>
<evidence type="ECO:0000313" key="6">
    <source>
        <dbReference type="Proteomes" id="UP001180973"/>
    </source>
</evidence>
<feature type="compositionally biased region" description="Polar residues" evidence="2">
    <location>
        <begin position="12"/>
        <end position="31"/>
    </location>
</feature>
<feature type="region of interest" description="Disordered" evidence="2">
    <location>
        <begin position="1"/>
        <end position="36"/>
    </location>
</feature>
<evidence type="ECO:0000259" key="4">
    <source>
        <dbReference type="Pfam" id="PF22622"/>
    </source>
</evidence>
<feature type="domain" description="Peroxisomal multifunctional enzyme type 2-like N-terminal" evidence="4">
    <location>
        <begin position="55"/>
        <end position="174"/>
    </location>
</feature>
<comment type="caution">
    <text evidence="5">The sequence shown here is derived from an EMBL/GenBank/DDBJ whole genome shotgun (WGS) entry which is preliminary data.</text>
</comment>
<evidence type="ECO:0000313" key="5">
    <source>
        <dbReference type="EMBL" id="MDT0530331.1"/>
    </source>
</evidence>
<sequence length="312" mass="33231">MNTQDKRAHAARTQQPPTAEATESTTLRSQGSAGGGRVVAPALVGLRTSRERAWTPTETILYALGVGAGQRDPAAELRFTTENSTGHPQRVLPTFASVLAADPPPLGELTAIRHAEEALTLFRPLSPGGQVHTTAAVTALHDQGSGALVEHVSRLHDPAGTLVGTVRRAMFVIGAGGFGGRRARPARWQPPADPPEHRLVTTVRPDQALLYRLSGDRNPLHSDPAVAGRAGLPRPILHGLCTFGFAGRLLLPLVGDDPTRVRHVRVRFAAPLHPGDTLTVHAWRRPYGVVFRATDGTGRVVLDRGVLAVSAR</sequence>
<dbReference type="InterPro" id="IPR029069">
    <property type="entry name" value="HotDog_dom_sf"/>
</dbReference>
<dbReference type="PANTHER" id="PTHR13078">
    <property type="entry name" value="PEROXISOMAL MULTIFUNCTIONAL ENZYME TYPE 2-RELATED"/>
    <property type="match status" value="1"/>
</dbReference>
<evidence type="ECO:0000256" key="2">
    <source>
        <dbReference type="SAM" id="MobiDB-lite"/>
    </source>
</evidence>
<dbReference type="InterPro" id="IPR054357">
    <property type="entry name" value="MFE-2_N"/>
</dbReference>
<dbReference type="InterPro" id="IPR002539">
    <property type="entry name" value="MaoC-like_dom"/>
</dbReference>
<name>A0ABU2WWT7_9ACTN</name>
<dbReference type="Proteomes" id="UP001180973">
    <property type="component" value="Unassembled WGS sequence"/>
</dbReference>
<protein>
    <submittedName>
        <fullName evidence="5">MaoC/PaaZ C-terminal domain-containing protein</fullName>
    </submittedName>
</protein>